<keyword evidence="1" id="KW-0472">Membrane</keyword>
<feature type="transmembrane region" description="Helical" evidence="1">
    <location>
        <begin position="47"/>
        <end position="65"/>
    </location>
</feature>
<evidence type="ECO:0000313" key="3">
    <source>
        <dbReference type="Proteomes" id="UP000599391"/>
    </source>
</evidence>
<dbReference type="Proteomes" id="UP000599391">
    <property type="component" value="Unassembled WGS sequence"/>
</dbReference>
<comment type="caution">
    <text evidence="2">The sequence shown here is derived from an EMBL/GenBank/DDBJ whole genome shotgun (WGS) entry which is preliminary data.</text>
</comment>
<evidence type="ECO:0000313" key="2">
    <source>
        <dbReference type="EMBL" id="MBH8555671.1"/>
    </source>
</evidence>
<protein>
    <submittedName>
        <fullName evidence="2">Uncharacterized protein</fullName>
    </submittedName>
</protein>
<feature type="transmembrane region" description="Helical" evidence="1">
    <location>
        <begin position="105"/>
        <end position="128"/>
    </location>
</feature>
<evidence type="ECO:0000256" key="1">
    <source>
        <dbReference type="SAM" id="Phobius"/>
    </source>
</evidence>
<accession>A0A8J7L5B4</accession>
<keyword evidence="1" id="KW-1133">Transmembrane helix</keyword>
<name>A0A8J7L5B4_9CYAN</name>
<keyword evidence="3" id="KW-1185">Reference proteome</keyword>
<dbReference type="AlphaFoldDB" id="A0A8J7L5B4"/>
<reference evidence="2 3" key="1">
    <citation type="journal article" date="2021" name="Int. J. Syst. Evol. Microbiol.">
        <title>Amazonocrinis nigriterrae gen. nov., sp. nov., Atlanticothrix silvestris gen. nov., sp. nov. and Dendronalium phyllosphericum gen. nov., sp. nov., nostocacean cyanobacteria from Brazilian environments.</title>
        <authorList>
            <person name="Alvarenga D.O."/>
            <person name="Andreote A.P.D."/>
            <person name="Branco L.H.Z."/>
            <person name="Delbaje E."/>
            <person name="Cruz R.B."/>
            <person name="Varani A.M."/>
            <person name="Fiore M.F."/>
        </authorList>
    </citation>
    <scope>NUCLEOTIDE SEQUENCE [LARGE SCALE GENOMIC DNA]</scope>
    <source>
        <strain evidence="2 3">CENA357</strain>
    </source>
</reference>
<sequence>MNLEVKGQKLLKILLIASIISTGIHFTDNYLFIERYPQPNWITAPSIYQSWLILTGVGIAAYWLYKYRKFWLSYGCLLVYSLTGLASPGHYIYGSLSQFSAKMHLLIWTDGLTGLAILGFIIWSALILKQWRQEPSPTQDVLH</sequence>
<feature type="transmembrane region" description="Helical" evidence="1">
    <location>
        <begin position="72"/>
        <end position="93"/>
    </location>
</feature>
<keyword evidence="1" id="KW-0812">Transmembrane</keyword>
<feature type="transmembrane region" description="Helical" evidence="1">
    <location>
        <begin position="10"/>
        <end position="27"/>
    </location>
</feature>
<gene>
    <name evidence="2" type="ORF">I8751_25665</name>
</gene>
<organism evidence="2 3">
    <name type="scientific">Atlanticothrix silvestris CENA357</name>
    <dbReference type="NCBI Taxonomy" id="1725252"/>
    <lineage>
        <taxon>Bacteria</taxon>
        <taxon>Bacillati</taxon>
        <taxon>Cyanobacteriota</taxon>
        <taxon>Cyanophyceae</taxon>
        <taxon>Nostocales</taxon>
        <taxon>Nodulariaceae</taxon>
        <taxon>Atlanticothrix</taxon>
        <taxon>Atlanticothrix silvestris</taxon>
    </lineage>
</organism>
<proteinExistence type="predicted"/>
<dbReference type="EMBL" id="JAECZB010000096">
    <property type="protein sequence ID" value="MBH8555671.1"/>
    <property type="molecule type" value="Genomic_DNA"/>
</dbReference>
<dbReference type="RefSeq" id="WP_214441866.1">
    <property type="nucleotide sequence ID" value="NZ_JAECZB010000096.1"/>
</dbReference>